<dbReference type="RefSeq" id="WP_307336082.1">
    <property type="nucleotide sequence ID" value="NZ_JAUSUD010000001.1"/>
</dbReference>
<dbReference type="InterPro" id="IPR003593">
    <property type="entry name" value="AAA+_ATPase"/>
</dbReference>
<dbReference type="PROSITE" id="PS50893">
    <property type="entry name" value="ABC_TRANSPORTER_2"/>
    <property type="match status" value="1"/>
</dbReference>
<evidence type="ECO:0000256" key="1">
    <source>
        <dbReference type="ARBA" id="ARBA00022741"/>
    </source>
</evidence>
<keyword evidence="2 4" id="KW-0067">ATP-binding</keyword>
<dbReference type="Gene3D" id="3.40.50.300">
    <property type="entry name" value="P-loop containing nucleotide triphosphate hydrolases"/>
    <property type="match status" value="1"/>
</dbReference>
<dbReference type="SMART" id="SM00382">
    <property type="entry name" value="AAA"/>
    <property type="match status" value="1"/>
</dbReference>
<protein>
    <submittedName>
        <fullName evidence="4">ABC-2 type transport system ATP-binding protein</fullName>
    </submittedName>
</protein>
<dbReference type="GO" id="GO:0005524">
    <property type="term" value="F:ATP binding"/>
    <property type="evidence" value="ECO:0007669"/>
    <property type="project" value="UniProtKB-KW"/>
</dbReference>
<accession>A0ABT9ZCQ0</accession>
<gene>
    <name evidence="4" type="ORF">J2S19_000290</name>
</gene>
<dbReference type="SUPFAM" id="SSF52540">
    <property type="entry name" value="P-loop containing nucleoside triphosphate hydrolases"/>
    <property type="match status" value="1"/>
</dbReference>
<evidence type="ECO:0000256" key="2">
    <source>
        <dbReference type="ARBA" id="ARBA00022840"/>
    </source>
</evidence>
<keyword evidence="5" id="KW-1185">Reference proteome</keyword>
<evidence type="ECO:0000313" key="5">
    <source>
        <dbReference type="Proteomes" id="UP001234495"/>
    </source>
</evidence>
<sequence length="290" mass="32841">MTMQIEMNNLSLKYKSNYALKEINCQLNGQGIYGLIGRNGAGKTSLLSMLASFQEPTSGTLTIDGETPFENAKIMQQVNFIFNKDYTDETDNVSQLLKWVSQYRPHFDSKYADYLVQKFRLPMKKSVKKLSKGMQAAVNVTIGLASRAPITIFDEAYNGMDAPTREIFYEELLEEQARFPRMMILSTHLVSEMEHLFDEVLFLHKGKLILQEEFEAVTSKGTAVTGPAEDVDLFVQEKKQLNTKSLGHLKSVMIYGELSDSEREKAQANGLELGPISLQDLFIHLTEEEE</sequence>
<keyword evidence="1" id="KW-0547">Nucleotide-binding</keyword>
<organism evidence="4 5">
    <name type="scientific">Metabacillus malikii</name>
    <dbReference type="NCBI Taxonomy" id="1504265"/>
    <lineage>
        <taxon>Bacteria</taxon>
        <taxon>Bacillati</taxon>
        <taxon>Bacillota</taxon>
        <taxon>Bacilli</taxon>
        <taxon>Bacillales</taxon>
        <taxon>Bacillaceae</taxon>
        <taxon>Metabacillus</taxon>
    </lineage>
</organism>
<dbReference type="Pfam" id="PF00005">
    <property type="entry name" value="ABC_tran"/>
    <property type="match status" value="1"/>
</dbReference>
<evidence type="ECO:0000313" key="4">
    <source>
        <dbReference type="EMBL" id="MDQ0229040.1"/>
    </source>
</evidence>
<reference evidence="4 5" key="1">
    <citation type="submission" date="2023-07" db="EMBL/GenBank/DDBJ databases">
        <title>Genomic Encyclopedia of Type Strains, Phase IV (KMG-IV): sequencing the most valuable type-strain genomes for metagenomic binning, comparative biology and taxonomic classification.</title>
        <authorList>
            <person name="Goeker M."/>
        </authorList>
    </citation>
    <scope>NUCLEOTIDE SEQUENCE [LARGE SCALE GENOMIC DNA]</scope>
    <source>
        <strain evidence="4 5">DSM 29005</strain>
    </source>
</reference>
<dbReference type="PANTHER" id="PTHR43158">
    <property type="entry name" value="SKFA PEPTIDE EXPORT ATP-BINDING PROTEIN SKFE"/>
    <property type="match status" value="1"/>
</dbReference>
<evidence type="ECO:0000259" key="3">
    <source>
        <dbReference type="PROSITE" id="PS50893"/>
    </source>
</evidence>
<dbReference type="InterPro" id="IPR003439">
    <property type="entry name" value="ABC_transporter-like_ATP-bd"/>
</dbReference>
<comment type="caution">
    <text evidence="4">The sequence shown here is derived from an EMBL/GenBank/DDBJ whole genome shotgun (WGS) entry which is preliminary data.</text>
</comment>
<proteinExistence type="predicted"/>
<name>A0ABT9ZCQ0_9BACI</name>
<feature type="domain" description="ABC transporter" evidence="3">
    <location>
        <begin position="5"/>
        <end position="230"/>
    </location>
</feature>
<dbReference type="Proteomes" id="UP001234495">
    <property type="component" value="Unassembled WGS sequence"/>
</dbReference>
<dbReference type="InterPro" id="IPR027417">
    <property type="entry name" value="P-loop_NTPase"/>
</dbReference>
<dbReference type="EMBL" id="JAUSUD010000001">
    <property type="protein sequence ID" value="MDQ0229040.1"/>
    <property type="molecule type" value="Genomic_DNA"/>
</dbReference>
<dbReference type="PANTHER" id="PTHR43158:SF5">
    <property type="entry name" value="ABC TRANSPORTER, ATP-BINDING PROTEIN"/>
    <property type="match status" value="1"/>
</dbReference>